<dbReference type="STRING" id="131310.A0A0N4ZIF2"/>
<name>A0A0N4ZIF2_PARTI</name>
<dbReference type="GO" id="GO:0005739">
    <property type="term" value="C:mitochondrion"/>
    <property type="evidence" value="ECO:0007669"/>
    <property type="project" value="TreeGrafter"/>
</dbReference>
<dbReference type="InterPro" id="IPR036305">
    <property type="entry name" value="RGS_sf"/>
</dbReference>
<feature type="domain" description="RGS" evidence="1">
    <location>
        <begin position="175"/>
        <end position="299"/>
    </location>
</feature>
<evidence type="ECO:0000259" key="1">
    <source>
        <dbReference type="PROSITE" id="PS50132"/>
    </source>
</evidence>
<dbReference type="PANTHER" id="PTHR13155:SF1">
    <property type="entry name" value="A-KINASE ANCHOR PROTEIN 10, MITOCHONDRIAL"/>
    <property type="match status" value="1"/>
</dbReference>
<sequence length="432" mass="49674">MNKLSNIKKHFLKNNDNDKNKLNIKEELPRSISPLLDENFADTINIAVGSLDSILNNSHAMSFLIQYMDNINHLNYIKFLIHAKSFSEVTPPSHQEAAIIYELYFTPKSILSLFTDDILENIKNLLNKETISNYLYDEAINKVKEVINKRYLDAFFSSVYYKLYLIECFNNSSLSLADVLNIDQLLCNFIEFLDTENDRKYLEFIIAVNTFQEDYNTSMDNVNLLNDAMIIYNKYISMQATEGLDFGDSVRIQVEQQICSLQGKPSKDCFKIPYDLAKKLLQIKSIPQYKESLFFTRLKKELQYTIDMMNEMTNNCRTEIGCKPIPSNDDDNISVSSNTTTSTISNVCPLTPRHKKIKQMSLGRVDEFGRYSTLYDSTILNDSPVHVSNKIKQKIENLLSLSAKKESQVADQVAQLIINDIHNMINRGIPDT</sequence>
<dbReference type="AlphaFoldDB" id="A0A0N4ZIF2"/>
<reference evidence="3" key="1">
    <citation type="submission" date="2017-02" db="UniProtKB">
        <authorList>
            <consortium name="WormBaseParasite"/>
        </authorList>
    </citation>
    <scope>IDENTIFICATION</scope>
</reference>
<dbReference type="Pfam" id="PF00615">
    <property type="entry name" value="RGS"/>
    <property type="match status" value="2"/>
</dbReference>
<dbReference type="InterPro" id="IPR016137">
    <property type="entry name" value="RGS"/>
</dbReference>
<feature type="domain" description="RGS" evidence="1">
    <location>
        <begin position="50"/>
        <end position="165"/>
    </location>
</feature>
<evidence type="ECO:0000313" key="3">
    <source>
        <dbReference type="WBParaSite" id="PTRK_0000770600.1"/>
    </source>
</evidence>
<accession>A0A0N4ZIF2</accession>
<dbReference type="Gene3D" id="1.10.167.10">
    <property type="entry name" value="Regulator of G-protein Signalling 4, domain 2"/>
    <property type="match status" value="2"/>
</dbReference>
<dbReference type="GO" id="GO:0005886">
    <property type="term" value="C:plasma membrane"/>
    <property type="evidence" value="ECO:0007669"/>
    <property type="project" value="TreeGrafter"/>
</dbReference>
<protein>
    <submittedName>
        <fullName evidence="3">RGS domain-containing protein</fullName>
    </submittedName>
</protein>
<dbReference type="PROSITE" id="PS50132">
    <property type="entry name" value="RGS"/>
    <property type="match status" value="2"/>
</dbReference>
<dbReference type="InterPro" id="IPR052246">
    <property type="entry name" value="Cell_Polariz_PKAAnc"/>
</dbReference>
<dbReference type="InterPro" id="IPR044926">
    <property type="entry name" value="RGS_subdomain_2"/>
</dbReference>
<evidence type="ECO:0000313" key="2">
    <source>
        <dbReference type="Proteomes" id="UP000038045"/>
    </source>
</evidence>
<proteinExistence type="predicted"/>
<dbReference type="Proteomes" id="UP000038045">
    <property type="component" value="Unplaced"/>
</dbReference>
<dbReference type="WBParaSite" id="PTRK_0000770600.1">
    <property type="protein sequence ID" value="PTRK_0000770600.1"/>
    <property type="gene ID" value="PTRK_0000770600"/>
</dbReference>
<organism evidence="2 3">
    <name type="scientific">Parastrongyloides trichosuri</name>
    <name type="common">Possum-specific nematode worm</name>
    <dbReference type="NCBI Taxonomy" id="131310"/>
    <lineage>
        <taxon>Eukaryota</taxon>
        <taxon>Metazoa</taxon>
        <taxon>Ecdysozoa</taxon>
        <taxon>Nematoda</taxon>
        <taxon>Chromadorea</taxon>
        <taxon>Rhabditida</taxon>
        <taxon>Tylenchina</taxon>
        <taxon>Panagrolaimomorpha</taxon>
        <taxon>Strongyloidoidea</taxon>
        <taxon>Strongyloididae</taxon>
        <taxon>Parastrongyloides</taxon>
    </lineage>
</organism>
<keyword evidence="2" id="KW-1185">Reference proteome</keyword>
<dbReference type="SMART" id="SM00315">
    <property type="entry name" value="RGS"/>
    <property type="match status" value="2"/>
</dbReference>
<dbReference type="SUPFAM" id="SSF48097">
    <property type="entry name" value="Regulator of G-protein signaling, RGS"/>
    <property type="match status" value="2"/>
</dbReference>
<dbReference type="PANTHER" id="PTHR13155">
    <property type="entry name" value="A-KINASE ANCHOR PROTEINS"/>
    <property type="match status" value="1"/>
</dbReference>
<dbReference type="GO" id="GO:0008104">
    <property type="term" value="P:intracellular protein localization"/>
    <property type="evidence" value="ECO:0007669"/>
    <property type="project" value="TreeGrafter"/>
</dbReference>